<feature type="compositionally biased region" description="Basic and acidic residues" evidence="1">
    <location>
        <begin position="330"/>
        <end position="346"/>
    </location>
</feature>
<feature type="compositionally biased region" description="Acidic residues" evidence="1">
    <location>
        <begin position="119"/>
        <end position="129"/>
    </location>
</feature>
<dbReference type="EMBL" id="MU151102">
    <property type="protein sequence ID" value="KAF9450560.1"/>
    <property type="molecule type" value="Genomic_DNA"/>
</dbReference>
<dbReference type="Gene3D" id="3.10.20.90">
    <property type="entry name" value="Phosphatidylinositol 3-kinase Catalytic Subunit, Chain A, domain 1"/>
    <property type="match status" value="3"/>
</dbReference>
<feature type="region of interest" description="Disordered" evidence="1">
    <location>
        <begin position="1"/>
        <end position="44"/>
    </location>
</feature>
<feature type="compositionally biased region" description="Low complexity" evidence="1">
    <location>
        <begin position="375"/>
        <end position="395"/>
    </location>
</feature>
<dbReference type="AlphaFoldDB" id="A0A9P5XJ91"/>
<evidence type="ECO:0008006" key="4">
    <source>
        <dbReference type="Google" id="ProtNLM"/>
    </source>
</evidence>
<feature type="compositionally biased region" description="Basic and acidic residues" evidence="1">
    <location>
        <begin position="495"/>
        <end position="504"/>
    </location>
</feature>
<feature type="region of interest" description="Disordered" evidence="1">
    <location>
        <begin position="71"/>
        <end position="170"/>
    </location>
</feature>
<keyword evidence="3" id="KW-1185">Reference proteome</keyword>
<dbReference type="OrthoDB" id="3365399at2759"/>
<name>A0A9P5XJ91_9AGAR</name>
<proteinExistence type="predicted"/>
<gene>
    <name evidence="2" type="ORF">P691DRAFT_810094</name>
</gene>
<dbReference type="Proteomes" id="UP000807342">
    <property type="component" value="Unassembled WGS sequence"/>
</dbReference>
<evidence type="ECO:0000256" key="1">
    <source>
        <dbReference type="SAM" id="MobiDB-lite"/>
    </source>
</evidence>
<dbReference type="CDD" id="cd01763">
    <property type="entry name" value="Ubl_SUMO_like"/>
    <property type="match status" value="1"/>
</dbReference>
<feature type="region of interest" description="Disordered" evidence="1">
    <location>
        <begin position="330"/>
        <end position="404"/>
    </location>
</feature>
<feature type="compositionally biased region" description="Basic and acidic residues" evidence="1">
    <location>
        <begin position="99"/>
        <end position="111"/>
    </location>
</feature>
<organism evidence="2 3">
    <name type="scientific">Macrolepiota fuliginosa MF-IS2</name>
    <dbReference type="NCBI Taxonomy" id="1400762"/>
    <lineage>
        <taxon>Eukaryota</taxon>
        <taxon>Fungi</taxon>
        <taxon>Dikarya</taxon>
        <taxon>Basidiomycota</taxon>
        <taxon>Agaricomycotina</taxon>
        <taxon>Agaricomycetes</taxon>
        <taxon>Agaricomycetidae</taxon>
        <taxon>Agaricales</taxon>
        <taxon>Agaricineae</taxon>
        <taxon>Agaricaceae</taxon>
        <taxon>Macrolepiota</taxon>
    </lineage>
</organism>
<feature type="compositionally biased region" description="Basic residues" evidence="1">
    <location>
        <begin position="148"/>
        <end position="159"/>
    </location>
</feature>
<protein>
    <recommendedName>
        <fullName evidence="4">Rad60/SUMO-like domain-containing protein</fullName>
    </recommendedName>
</protein>
<reference evidence="2" key="1">
    <citation type="submission" date="2020-11" db="EMBL/GenBank/DDBJ databases">
        <authorList>
            <consortium name="DOE Joint Genome Institute"/>
            <person name="Ahrendt S."/>
            <person name="Riley R."/>
            <person name="Andreopoulos W."/>
            <person name="Labutti K."/>
            <person name="Pangilinan J."/>
            <person name="Ruiz-Duenas F.J."/>
            <person name="Barrasa J.M."/>
            <person name="Sanchez-Garcia M."/>
            <person name="Camarero S."/>
            <person name="Miyauchi S."/>
            <person name="Serrano A."/>
            <person name="Linde D."/>
            <person name="Babiker R."/>
            <person name="Drula E."/>
            <person name="Ayuso-Fernandez I."/>
            <person name="Pacheco R."/>
            <person name="Padilla G."/>
            <person name="Ferreira P."/>
            <person name="Barriuso J."/>
            <person name="Kellner H."/>
            <person name="Castanera R."/>
            <person name="Alfaro M."/>
            <person name="Ramirez L."/>
            <person name="Pisabarro A.G."/>
            <person name="Kuo A."/>
            <person name="Tritt A."/>
            <person name="Lipzen A."/>
            <person name="He G."/>
            <person name="Yan M."/>
            <person name="Ng V."/>
            <person name="Cullen D."/>
            <person name="Martin F."/>
            <person name="Rosso M.-N."/>
            <person name="Henrissat B."/>
            <person name="Hibbett D."/>
            <person name="Martinez A.T."/>
            <person name="Grigoriev I.V."/>
        </authorList>
    </citation>
    <scope>NUCLEOTIDE SEQUENCE</scope>
    <source>
        <strain evidence="2">MF-IS2</strain>
    </source>
</reference>
<evidence type="ECO:0000313" key="3">
    <source>
        <dbReference type="Proteomes" id="UP000807342"/>
    </source>
</evidence>
<dbReference type="InterPro" id="IPR029071">
    <property type="entry name" value="Ubiquitin-like_domsf"/>
</dbReference>
<feature type="compositionally biased region" description="Low complexity" evidence="1">
    <location>
        <begin position="24"/>
        <end position="40"/>
    </location>
</feature>
<dbReference type="SUPFAM" id="SSF54236">
    <property type="entry name" value="Ubiquitin-like"/>
    <property type="match status" value="1"/>
</dbReference>
<feature type="compositionally biased region" description="Basic residues" evidence="1">
    <location>
        <begin position="466"/>
        <end position="479"/>
    </location>
</feature>
<sequence>MSDNVPPRPRPKPRPRPRPATAQSSTTLGTSGPSTAAAGTVPLGDIVINDSDDLFVINRGRTRETWKKLDEINRVNARPASDAESDDEPSTPLRKRIKKQETPKWQKEQDALRTLSVELSDDDDDEGSDLEITGGTARGKGRQLQSPNKRKRFKARSRSRSLTPPPEPSAAVLQRARELVRQHVNVQRAPSPTNFEDFEDSTDTIVLDPELERIAKAVTSQSGGGQSIPQTSGTSETLTISVKWQKHPLNPVEQERLWSYRISRDDPFRELFDAVAEDAQILASTLVLSYRNKRLFPSTRPDALGLWGEVTFVACQQKTYDYLQQHARELRRSETPVRTVHPRDTGSDNDDRDVINLASDDEDEDIMINSHTFQPTRSANANTNTNSPPAKASQESDAESESDSEKFKLILRSNKVAKDITLIVRPTTKCGAIVRAYIKKAGLADEYAHVIAEGDAVAEPPATTRGRGRGGKGRGRGRGKAVAQAPIQALSDPRISVDGDKMENDTEIGEADLEDGDMVEVVGL</sequence>
<accession>A0A9P5XJ91</accession>
<evidence type="ECO:0000313" key="2">
    <source>
        <dbReference type="EMBL" id="KAF9450560.1"/>
    </source>
</evidence>
<feature type="compositionally biased region" description="Acidic residues" evidence="1">
    <location>
        <begin position="505"/>
        <end position="516"/>
    </location>
</feature>
<comment type="caution">
    <text evidence="2">The sequence shown here is derived from an EMBL/GenBank/DDBJ whole genome shotgun (WGS) entry which is preliminary data.</text>
</comment>
<feature type="region of interest" description="Disordered" evidence="1">
    <location>
        <begin position="459"/>
        <end position="516"/>
    </location>
</feature>